<evidence type="ECO:0000313" key="5">
    <source>
        <dbReference type="Proteomes" id="UP000323257"/>
    </source>
</evidence>
<dbReference type="GO" id="GO:0000976">
    <property type="term" value="F:transcription cis-regulatory region binding"/>
    <property type="evidence" value="ECO:0007669"/>
    <property type="project" value="TreeGrafter"/>
</dbReference>
<dbReference type="OrthoDB" id="9785164at2"/>
<sequence>MARPAGAGEHTKKRIALRAKSLFEQKGYSATTMDEIVATAGTSKGSIYYHFKRKDELFLYILELTMQEWTDKWARLSAPLQTATEKLYALAELFATDFQNPLMKAAEEFSGSETADPDIHARLVEMTRMHYPILQELLEEGITRGEFEPFDTRELMYVVLGLLGGLGVAYYDLGTEQIVPLYRKSIDMLLRGIQKK</sequence>
<proteinExistence type="predicted"/>
<evidence type="ECO:0000313" key="4">
    <source>
        <dbReference type="EMBL" id="TYP73367.1"/>
    </source>
</evidence>
<dbReference type="SUPFAM" id="SSF48498">
    <property type="entry name" value="Tetracyclin repressor-like, C-terminal domain"/>
    <property type="match status" value="1"/>
</dbReference>
<dbReference type="InterPro" id="IPR001647">
    <property type="entry name" value="HTH_TetR"/>
</dbReference>
<dbReference type="PRINTS" id="PR00455">
    <property type="entry name" value="HTHTETR"/>
</dbReference>
<dbReference type="Gene3D" id="1.10.357.10">
    <property type="entry name" value="Tetracycline Repressor, domain 2"/>
    <property type="match status" value="1"/>
</dbReference>
<dbReference type="GO" id="GO:0045892">
    <property type="term" value="P:negative regulation of DNA-templated transcription"/>
    <property type="evidence" value="ECO:0007669"/>
    <property type="project" value="InterPro"/>
</dbReference>
<dbReference type="InterPro" id="IPR050109">
    <property type="entry name" value="HTH-type_TetR-like_transc_reg"/>
</dbReference>
<dbReference type="Proteomes" id="UP000323257">
    <property type="component" value="Unassembled WGS sequence"/>
</dbReference>
<evidence type="ECO:0000256" key="2">
    <source>
        <dbReference type="PROSITE-ProRule" id="PRU00335"/>
    </source>
</evidence>
<evidence type="ECO:0000259" key="3">
    <source>
        <dbReference type="PROSITE" id="PS50977"/>
    </source>
</evidence>
<accession>A0A5S5C241</accession>
<dbReference type="InterPro" id="IPR009057">
    <property type="entry name" value="Homeodomain-like_sf"/>
</dbReference>
<dbReference type="AlphaFoldDB" id="A0A5S5C241"/>
<dbReference type="Pfam" id="PF08360">
    <property type="entry name" value="TetR_C_5"/>
    <property type="match status" value="1"/>
</dbReference>
<dbReference type="PANTHER" id="PTHR30055:SF211">
    <property type="entry name" value="TRANSCRIPTIONAL REGULATOR, TETR FAMILY"/>
    <property type="match status" value="1"/>
</dbReference>
<dbReference type="SUPFAM" id="SSF46689">
    <property type="entry name" value="Homeodomain-like"/>
    <property type="match status" value="1"/>
</dbReference>
<protein>
    <submittedName>
        <fullName evidence="4">AcrR family transcriptional regulator</fullName>
    </submittedName>
</protein>
<name>A0A5S5C241_9BACL</name>
<feature type="DNA-binding region" description="H-T-H motif" evidence="2">
    <location>
        <begin position="32"/>
        <end position="51"/>
    </location>
</feature>
<feature type="domain" description="HTH tetR-type" evidence="3">
    <location>
        <begin position="9"/>
        <end position="69"/>
    </location>
</feature>
<keyword evidence="1 2" id="KW-0238">DNA-binding</keyword>
<keyword evidence="5" id="KW-1185">Reference proteome</keyword>
<dbReference type="PROSITE" id="PS50977">
    <property type="entry name" value="HTH_TETR_2"/>
    <property type="match status" value="1"/>
</dbReference>
<reference evidence="4 5" key="1">
    <citation type="submission" date="2019-07" db="EMBL/GenBank/DDBJ databases">
        <title>Genomic Encyclopedia of Type Strains, Phase III (KMG-III): the genomes of soil and plant-associated and newly described type strains.</title>
        <authorList>
            <person name="Whitman W."/>
        </authorList>
    </citation>
    <scope>NUCLEOTIDE SEQUENCE [LARGE SCALE GENOMIC DNA]</scope>
    <source>
        <strain evidence="4 5">BL24</strain>
    </source>
</reference>
<dbReference type="Pfam" id="PF00440">
    <property type="entry name" value="TetR_N"/>
    <property type="match status" value="1"/>
</dbReference>
<dbReference type="InterPro" id="IPR036271">
    <property type="entry name" value="Tet_transcr_reg_TetR-rel_C_sf"/>
</dbReference>
<organism evidence="4 5">
    <name type="scientific">Paenibacillus methanolicus</name>
    <dbReference type="NCBI Taxonomy" id="582686"/>
    <lineage>
        <taxon>Bacteria</taxon>
        <taxon>Bacillati</taxon>
        <taxon>Bacillota</taxon>
        <taxon>Bacilli</taxon>
        <taxon>Bacillales</taxon>
        <taxon>Paenibacillaceae</taxon>
        <taxon>Paenibacillus</taxon>
    </lineage>
</organism>
<dbReference type="PANTHER" id="PTHR30055">
    <property type="entry name" value="HTH-TYPE TRANSCRIPTIONAL REGULATOR RUTR"/>
    <property type="match status" value="1"/>
</dbReference>
<dbReference type="Gene3D" id="1.10.10.60">
    <property type="entry name" value="Homeodomain-like"/>
    <property type="match status" value="1"/>
</dbReference>
<gene>
    <name evidence="4" type="ORF">BCM02_107351</name>
</gene>
<dbReference type="GO" id="GO:0003700">
    <property type="term" value="F:DNA-binding transcription factor activity"/>
    <property type="evidence" value="ECO:0007669"/>
    <property type="project" value="InterPro"/>
</dbReference>
<dbReference type="InterPro" id="IPR013571">
    <property type="entry name" value="Tscrpt_reg_QacR_C"/>
</dbReference>
<comment type="caution">
    <text evidence="4">The sequence shown here is derived from an EMBL/GenBank/DDBJ whole genome shotgun (WGS) entry which is preliminary data.</text>
</comment>
<dbReference type="EMBL" id="VNHS01000007">
    <property type="protein sequence ID" value="TYP73367.1"/>
    <property type="molecule type" value="Genomic_DNA"/>
</dbReference>
<dbReference type="RefSeq" id="WP_148930913.1">
    <property type="nucleotide sequence ID" value="NZ_VNHS01000007.1"/>
</dbReference>
<evidence type="ECO:0000256" key="1">
    <source>
        <dbReference type="ARBA" id="ARBA00023125"/>
    </source>
</evidence>